<dbReference type="SMART" id="SM00304">
    <property type="entry name" value="HAMP"/>
    <property type="match status" value="1"/>
</dbReference>
<comment type="subcellular location">
    <subcellularLocation>
        <location evidence="1">Cell membrane</location>
    </subcellularLocation>
</comment>
<dbReference type="Pfam" id="PF00672">
    <property type="entry name" value="HAMP"/>
    <property type="match status" value="1"/>
</dbReference>
<keyword evidence="3 4" id="KW-0472">Membrane</keyword>
<evidence type="ECO:0000259" key="5">
    <source>
        <dbReference type="PROSITE" id="PS50885"/>
    </source>
</evidence>
<feature type="transmembrane region" description="Helical" evidence="4">
    <location>
        <begin position="7"/>
        <end position="31"/>
    </location>
</feature>
<name>A0A1Q5P5U7_9BACI</name>
<feature type="domain" description="GGDEF" evidence="6">
    <location>
        <begin position="379"/>
        <end position="512"/>
    </location>
</feature>
<evidence type="ECO:0000256" key="1">
    <source>
        <dbReference type="ARBA" id="ARBA00004236"/>
    </source>
</evidence>
<reference evidence="7 8" key="1">
    <citation type="submission" date="2016-12" db="EMBL/GenBank/DDBJ databases">
        <title>Domibacillus sp. SAOS 44 whole genome sequencing.</title>
        <authorList>
            <person name="Verma A."/>
            <person name="Krishnamurthi S."/>
        </authorList>
    </citation>
    <scope>NUCLEOTIDE SEQUENCE [LARGE SCALE GENOMIC DNA]</scope>
    <source>
        <strain evidence="7 8">SAOS 44</strain>
    </source>
</reference>
<dbReference type="PROSITE" id="PS50887">
    <property type="entry name" value="GGDEF"/>
    <property type="match status" value="1"/>
</dbReference>
<dbReference type="RefSeq" id="WP_073710674.1">
    <property type="nucleotide sequence ID" value="NZ_MRWQ01000004.1"/>
</dbReference>
<dbReference type="AlphaFoldDB" id="A0A1Q5P5U7"/>
<dbReference type="NCBIfam" id="TIGR00254">
    <property type="entry name" value="GGDEF"/>
    <property type="match status" value="1"/>
</dbReference>
<dbReference type="InterPro" id="IPR043128">
    <property type="entry name" value="Rev_trsase/Diguanyl_cyclase"/>
</dbReference>
<dbReference type="Proteomes" id="UP000186524">
    <property type="component" value="Unassembled WGS sequence"/>
</dbReference>
<evidence type="ECO:0000256" key="3">
    <source>
        <dbReference type="ARBA" id="ARBA00023136"/>
    </source>
</evidence>
<evidence type="ECO:0000259" key="6">
    <source>
        <dbReference type="PROSITE" id="PS50887"/>
    </source>
</evidence>
<keyword evidence="4" id="KW-1133">Transmembrane helix</keyword>
<dbReference type="InterPro" id="IPR052163">
    <property type="entry name" value="DGC-Regulatory_Protein"/>
</dbReference>
<accession>A0A1Q5P5U7</accession>
<dbReference type="EMBL" id="MRWQ01000004">
    <property type="protein sequence ID" value="OKL37521.1"/>
    <property type="molecule type" value="Genomic_DNA"/>
</dbReference>
<dbReference type="CDD" id="cd01949">
    <property type="entry name" value="GGDEF"/>
    <property type="match status" value="1"/>
</dbReference>
<keyword evidence="2" id="KW-1003">Cell membrane</keyword>
<keyword evidence="4" id="KW-0812">Transmembrane</keyword>
<dbReference type="OrthoDB" id="9759607at2"/>
<gene>
    <name evidence="7" type="ORF">BLL40_04220</name>
</gene>
<dbReference type="Pfam" id="PF05228">
    <property type="entry name" value="CHASE4"/>
    <property type="match status" value="1"/>
</dbReference>
<dbReference type="InterPro" id="IPR003660">
    <property type="entry name" value="HAMP_dom"/>
</dbReference>
<dbReference type="InterPro" id="IPR007892">
    <property type="entry name" value="CHASE4"/>
</dbReference>
<evidence type="ECO:0000256" key="2">
    <source>
        <dbReference type="ARBA" id="ARBA00022475"/>
    </source>
</evidence>
<dbReference type="Gene3D" id="6.10.340.10">
    <property type="match status" value="1"/>
</dbReference>
<organism evidence="7 8">
    <name type="scientific">Domibacillus mangrovi</name>
    <dbReference type="NCBI Taxonomy" id="1714354"/>
    <lineage>
        <taxon>Bacteria</taxon>
        <taxon>Bacillati</taxon>
        <taxon>Bacillota</taxon>
        <taxon>Bacilli</taxon>
        <taxon>Bacillales</taxon>
        <taxon>Bacillaceae</taxon>
        <taxon>Domibacillus</taxon>
    </lineage>
</organism>
<dbReference type="FunFam" id="3.30.70.270:FF:000001">
    <property type="entry name" value="Diguanylate cyclase domain protein"/>
    <property type="match status" value="1"/>
</dbReference>
<dbReference type="InterPro" id="IPR000160">
    <property type="entry name" value="GGDEF_dom"/>
</dbReference>
<evidence type="ECO:0000313" key="8">
    <source>
        <dbReference type="Proteomes" id="UP000186524"/>
    </source>
</evidence>
<protein>
    <recommendedName>
        <fullName evidence="9">GGDEF domain-containing protein</fullName>
    </recommendedName>
</protein>
<dbReference type="STRING" id="1714354.BLL40_04220"/>
<feature type="domain" description="HAMP" evidence="5">
    <location>
        <begin position="290"/>
        <end position="343"/>
    </location>
</feature>
<dbReference type="PROSITE" id="PS50885">
    <property type="entry name" value="HAMP"/>
    <property type="match status" value="1"/>
</dbReference>
<feature type="transmembrane region" description="Helical" evidence="4">
    <location>
        <begin position="266"/>
        <end position="288"/>
    </location>
</feature>
<evidence type="ECO:0008006" key="9">
    <source>
        <dbReference type="Google" id="ProtNLM"/>
    </source>
</evidence>
<evidence type="ECO:0000256" key="4">
    <source>
        <dbReference type="SAM" id="Phobius"/>
    </source>
</evidence>
<proteinExistence type="predicted"/>
<dbReference type="Gene3D" id="3.30.70.270">
    <property type="match status" value="1"/>
</dbReference>
<dbReference type="PANTHER" id="PTHR46663:SF4">
    <property type="entry name" value="DIGUANYLATE CYCLASE DGCT-RELATED"/>
    <property type="match status" value="1"/>
</dbReference>
<keyword evidence="8" id="KW-1185">Reference proteome</keyword>
<comment type="caution">
    <text evidence="7">The sequence shown here is derived from an EMBL/GenBank/DDBJ whole genome shotgun (WGS) entry which is preliminary data.</text>
</comment>
<dbReference type="PANTHER" id="PTHR46663">
    <property type="entry name" value="DIGUANYLATE CYCLASE DGCT-RELATED"/>
    <property type="match status" value="1"/>
</dbReference>
<dbReference type="CDD" id="cd06225">
    <property type="entry name" value="HAMP"/>
    <property type="match status" value="1"/>
</dbReference>
<evidence type="ECO:0000313" key="7">
    <source>
        <dbReference type="EMBL" id="OKL37521.1"/>
    </source>
</evidence>
<sequence>MSLQKKISVFFLLAMAVIVIALYIVSHIFVLNSFTTLENNRDSEEMKRVLVAIDKMETQLVNRLNEYADSNFIRNAVIEKNTDASSFFNNNTFLTKQFTSVLLMNKNSDVIFQKRVNFKTGISKNSAPGLLSFIQTEPSLTVAGPFSGMYVVNGDVLIIALTPVKSNEGDLIGTMMIGRHFDPPTIRNLRSETRLPIFFESPMDIAIPKKASDPDAWIMNSPTWIKRNSESIHTIYAALYDYKNKPGAIVGFEAPRDIYLQGRQTMFLWGIFTIAITAILAITGLYLLNTIIFKRLNFFVKTVADIRAKNDLSLRLPVKGHDEISKLEREFNRLLSSVEQSRSQIVKLAYEDSLTRLPNRAYFFKEASIKLNANEELGASAAIMFMDLDGFKQVNDQYGHEAGDKLLKHVANVLLEILRTTDIVSRLGGDEFILFLPNVHTHEEVSQVAKRIREAINVPIDLDGQIAYVSSSIGISFYPDHGTDLNTLISYADEAMFIAKERGKNQYSFYKEPAAME</sequence>
<dbReference type="GO" id="GO:0007165">
    <property type="term" value="P:signal transduction"/>
    <property type="evidence" value="ECO:0007669"/>
    <property type="project" value="InterPro"/>
</dbReference>
<dbReference type="SUPFAM" id="SSF55073">
    <property type="entry name" value="Nucleotide cyclase"/>
    <property type="match status" value="1"/>
</dbReference>
<dbReference type="Pfam" id="PF00990">
    <property type="entry name" value="GGDEF"/>
    <property type="match status" value="1"/>
</dbReference>
<dbReference type="InterPro" id="IPR029787">
    <property type="entry name" value="Nucleotide_cyclase"/>
</dbReference>
<dbReference type="GO" id="GO:0005886">
    <property type="term" value="C:plasma membrane"/>
    <property type="evidence" value="ECO:0007669"/>
    <property type="project" value="UniProtKB-SubCell"/>
</dbReference>
<dbReference type="SMART" id="SM00267">
    <property type="entry name" value="GGDEF"/>
    <property type="match status" value="1"/>
</dbReference>